<reference evidence="7 8" key="1">
    <citation type="submission" date="2019-09" db="EMBL/GenBank/DDBJ databases">
        <title>Isolation and identification of active actinomycetes.</title>
        <authorList>
            <person name="Yu Z."/>
            <person name="Han C."/>
            <person name="Yu B."/>
        </authorList>
    </citation>
    <scope>NUCLEOTIDE SEQUENCE [LARGE SCALE GENOMIC DNA]</scope>
    <source>
        <strain evidence="7 8">NEAU-H2</strain>
    </source>
</reference>
<keyword evidence="4" id="KW-0460">Magnesium</keyword>
<dbReference type="Pfam" id="PF00293">
    <property type="entry name" value="NUDIX"/>
    <property type="match status" value="1"/>
</dbReference>
<evidence type="ECO:0000313" key="7">
    <source>
        <dbReference type="EMBL" id="KAB1973070.1"/>
    </source>
</evidence>
<organism evidence="7 8">
    <name type="scientific">Streptomyces triticiradicis</name>
    <dbReference type="NCBI Taxonomy" id="2651189"/>
    <lineage>
        <taxon>Bacteria</taxon>
        <taxon>Bacillati</taxon>
        <taxon>Actinomycetota</taxon>
        <taxon>Actinomycetes</taxon>
        <taxon>Kitasatosporales</taxon>
        <taxon>Streptomycetaceae</taxon>
        <taxon>Streptomyces</taxon>
    </lineage>
</organism>
<evidence type="ECO:0000256" key="2">
    <source>
        <dbReference type="ARBA" id="ARBA00005582"/>
    </source>
</evidence>
<dbReference type="InterPro" id="IPR000086">
    <property type="entry name" value="NUDIX_hydrolase_dom"/>
</dbReference>
<evidence type="ECO:0000256" key="5">
    <source>
        <dbReference type="RuleBase" id="RU003476"/>
    </source>
</evidence>
<dbReference type="PANTHER" id="PTHR43222:SF9">
    <property type="entry name" value="8-OXO-(D)GTP PHOSPHATASE"/>
    <property type="match status" value="1"/>
</dbReference>
<dbReference type="CDD" id="cd02883">
    <property type="entry name" value="NUDIX_Hydrolase"/>
    <property type="match status" value="1"/>
</dbReference>
<dbReference type="Gene3D" id="3.90.79.10">
    <property type="entry name" value="Nucleoside Triphosphate Pyrophosphohydrolase"/>
    <property type="match status" value="1"/>
</dbReference>
<dbReference type="AlphaFoldDB" id="A0A7J5D111"/>
<name>A0A7J5D111_9ACTN</name>
<evidence type="ECO:0000259" key="6">
    <source>
        <dbReference type="PROSITE" id="PS51462"/>
    </source>
</evidence>
<protein>
    <submittedName>
        <fullName evidence="7">NUDIX domain-containing protein</fullName>
    </submittedName>
</protein>
<evidence type="ECO:0000256" key="1">
    <source>
        <dbReference type="ARBA" id="ARBA00001946"/>
    </source>
</evidence>
<evidence type="ECO:0000256" key="3">
    <source>
        <dbReference type="ARBA" id="ARBA00022801"/>
    </source>
</evidence>
<dbReference type="PROSITE" id="PS51462">
    <property type="entry name" value="NUDIX"/>
    <property type="match status" value="1"/>
</dbReference>
<evidence type="ECO:0000256" key="4">
    <source>
        <dbReference type="ARBA" id="ARBA00022842"/>
    </source>
</evidence>
<comment type="caution">
    <text evidence="7">The sequence shown here is derived from an EMBL/GenBank/DDBJ whole genome shotgun (WGS) entry which is preliminary data.</text>
</comment>
<dbReference type="PROSITE" id="PS00893">
    <property type="entry name" value="NUDIX_BOX"/>
    <property type="match status" value="1"/>
</dbReference>
<dbReference type="SUPFAM" id="SSF55811">
    <property type="entry name" value="Nudix"/>
    <property type="match status" value="1"/>
</dbReference>
<dbReference type="PRINTS" id="PR00502">
    <property type="entry name" value="NUDIXFAMILY"/>
</dbReference>
<evidence type="ECO:0000313" key="8">
    <source>
        <dbReference type="Proteomes" id="UP000442990"/>
    </source>
</evidence>
<sequence>MELRLSTTGGGLIAGAVIVDAGRVLLIRRTAPAGSLLWTFPSGKVETGESIGQAAVREALEEAGVTAEVLSLLGERVHPVTGWRVAYVACRLLSGEAWAASPREVAEVAWVRLGGISRLVPGGLFGPVQRYLEERLAH</sequence>
<keyword evidence="8" id="KW-1185">Reference proteome</keyword>
<dbReference type="GO" id="GO:0016787">
    <property type="term" value="F:hydrolase activity"/>
    <property type="evidence" value="ECO:0007669"/>
    <property type="project" value="UniProtKB-KW"/>
</dbReference>
<gene>
    <name evidence="7" type="ORF">F8144_44315</name>
</gene>
<dbReference type="InterPro" id="IPR015797">
    <property type="entry name" value="NUDIX_hydrolase-like_dom_sf"/>
</dbReference>
<dbReference type="Proteomes" id="UP000442990">
    <property type="component" value="Unassembled WGS sequence"/>
</dbReference>
<accession>A0A7J5D111</accession>
<comment type="cofactor">
    <cofactor evidence="1">
        <name>Mg(2+)</name>
        <dbReference type="ChEBI" id="CHEBI:18420"/>
    </cofactor>
</comment>
<dbReference type="InterPro" id="IPR020084">
    <property type="entry name" value="NUDIX_hydrolase_CS"/>
</dbReference>
<feature type="domain" description="Nudix hydrolase" evidence="6">
    <location>
        <begin position="9"/>
        <end position="133"/>
    </location>
</feature>
<keyword evidence="3 5" id="KW-0378">Hydrolase</keyword>
<comment type="similarity">
    <text evidence="2 5">Belongs to the Nudix hydrolase family.</text>
</comment>
<dbReference type="EMBL" id="WBKG01000093">
    <property type="protein sequence ID" value="KAB1973070.1"/>
    <property type="molecule type" value="Genomic_DNA"/>
</dbReference>
<dbReference type="InterPro" id="IPR020476">
    <property type="entry name" value="Nudix_hydrolase"/>
</dbReference>
<proteinExistence type="inferred from homology"/>
<dbReference type="PANTHER" id="PTHR43222">
    <property type="entry name" value="NUDIX HYDROLASE 23"/>
    <property type="match status" value="1"/>
</dbReference>